<dbReference type="AlphaFoldDB" id="A0AAV2RLD3"/>
<protein>
    <recommendedName>
        <fullName evidence="10">G-protein coupled receptors family 1 profile domain-containing protein</fullName>
    </recommendedName>
</protein>
<accession>A0AAV2RLD3</accession>
<evidence type="ECO:0000256" key="2">
    <source>
        <dbReference type="ARBA" id="ARBA00010663"/>
    </source>
</evidence>
<evidence type="ECO:0000313" key="11">
    <source>
        <dbReference type="EMBL" id="CAL4130445.1"/>
    </source>
</evidence>
<dbReference type="SUPFAM" id="SSF81321">
    <property type="entry name" value="Family A G protein-coupled receptor-like"/>
    <property type="match status" value="1"/>
</dbReference>
<dbReference type="PRINTS" id="PR00237">
    <property type="entry name" value="GPCRRHODOPSN"/>
</dbReference>
<evidence type="ECO:0000256" key="9">
    <source>
        <dbReference type="SAM" id="Phobius"/>
    </source>
</evidence>
<dbReference type="InterPro" id="IPR000276">
    <property type="entry name" value="GPCR_Rhodpsn"/>
</dbReference>
<keyword evidence="7" id="KW-0675">Receptor</keyword>
<keyword evidence="3 9" id="KW-0812">Transmembrane</keyword>
<dbReference type="InterPro" id="IPR017452">
    <property type="entry name" value="GPCR_Rhodpsn_7TM"/>
</dbReference>
<feature type="domain" description="G-protein coupled receptors family 1 profile" evidence="10">
    <location>
        <begin position="1"/>
        <end position="69"/>
    </location>
</feature>
<feature type="transmembrane region" description="Helical" evidence="9">
    <location>
        <begin position="12"/>
        <end position="34"/>
    </location>
</feature>
<dbReference type="EMBL" id="CAXKWB010026676">
    <property type="protein sequence ID" value="CAL4130445.1"/>
    <property type="molecule type" value="Genomic_DNA"/>
</dbReference>
<evidence type="ECO:0000313" key="12">
    <source>
        <dbReference type="Proteomes" id="UP001497623"/>
    </source>
</evidence>
<comment type="subcellular location">
    <subcellularLocation>
        <location evidence="1">Membrane</location>
        <topology evidence="1">Multi-pass membrane protein</topology>
    </subcellularLocation>
</comment>
<dbReference type="PANTHER" id="PTHR45695">
    <property type="entry name" value="LEUCOKININ RECEPTOR-RELATED"/>
    <property type="match status" value="1"/>
</dbReference>
<comment type="similarity">
    <text evidence="2">Belongs to the G-protein coupled receptor 1 family.</text>
</comment>
<evidence type="ECO:0000256" key="3">
    <source>
        <dbReference type="ARBA" id="ARBA00022692"/>
    </source>
</evidence>
<dbReference type="Pfam" id="PF00001">
    <property type="entry name" value="7tm_1"/>
    <property type="match status" value="1"/>
</dbReference>
<keyword evidence="8" id="KW-0807">Transducer</keyword>
<dbReference type="GO" id="GO:0004930">
    <property type="term" value="F:G protein-coupled receptor activity"/>
    <property type="evidence" value="ECO:0007669"/>
    <property type="project" value="UniProtKB-KW"/>
</dbReference>
<keyword evidence="5" id="KW-0297">G-protein coupled receptor</keyword>
<organism evidence="11 12">
    <name type="scientific">Meganyctiphanes norvegica</name>
    <name type="common">Northern krill</name>
    <name type="synonym">Thysanopoda norvegica</name>
    <dbReference type="NCBI Taxonomy" id="48144"/>
    <lineage>
        <taxon>Eukaryota</taxon>
        <taxon>Metazoa</taxon>
        <taxon>Ecdysozoa</taxon>
        <taxon>Arthropoda</taxon>
        <taxon>Crustacea</taxon>
        <taxon>Multicrustacea</taxon>
        <taxon>Malacostraca</taxon>
        <taxon>Eumalacostraca</taxon>
        <taxon>Eucarida</taxon>
        <taxon>Euphausiacea</taxon>
        <taxon>Euphausiidae</taxon>
        <taxon>Meganyctiphanes</taxon>
    </lineage>
</organism>
<dbReference type="PANTHER" id="PTHR45695:SF15">
    <property type="entry name" value="OPSIN RH2"/>
    <property type="match status" value="1"/>
</dbReference>
<feature type="non-terminal residue" evidence="11">
    <location>
        <position position="107"/>
    </location>
</feature>
<proteinExistence type="inferred from homology"/>
<evidence type="ECO:0000256" key="5">
    <source>
        <dbReference type="ARBA" id="ARBA00023040"/>
    </source>
</evidence>
<comment type="caution">
    <text evidence="11">The sequence shown here is derived from an EMBL/GenBank/DDBJ whole genome shotgun (WGS) entry which is preliminary data.</text>
</comment>
<name>A0AAV2RLD3_MEGNR</name>
<keyword evidence="4 9" id="KW-1133">Transmembrane helix</keyword>
<feature type="non-terminal residue" evidence="11">
    <location>
        <position position="1"/>
    </location>
</feature>
<dbReference type="Gene3D" id="1.20.1070.10">
    <property type="entry name" value="Rhodopsin 7-helix transmembrane proteins"/>
    <property type="match status" value="1"/>
</dbReference>
<dbReference type="Proteomes" id="UP001497623">
    <property type="component" value="Unassembled WGS sequence"/>
</dbReference>
<feature type="transmembrane region" description="Helical" evidence="9">
    <location>
        <begin position="54"/>
        <end position="72"/>
    </location>
</feature>
<gene>
    <name evidence="11" type="ORF">MNOR_LOCUS26552</name>
</gene>
<evidence type="ECO:0000256" key="8">
    <source>
        <dbReference type="ARBA" id="ARBA00023224"/>
    </source>
</evidence>
<sequence length="107" mass="12460">NREETEVRQVVSMLVVVVVLFVLCWAPILVINVYKAYGWLDLFSHTVKHWTTAADLLSFCNSCVNPVVYGFMSKNFRESFKSVLCCRTRRQHRTASFHRQMSLSVTR</sequence>
<dbReference type="GO" id="GO:0005886">
    <property type="term" value="C:plasma membrane"/>
    <property type="evidence" value="ECO:0007669"/>
    <property type="project" value="TreeGrafter"/>
</dbReference>
<evidence type="ECO:0000259" key="10">
    <source>
        <dbReference type="PROSITE" id="PS50262"/>
    </source>
</evidence>
<evidence type="ECO:0000256" key="6">
    <source>
        <dbReference type="ARBA" id="ARBA00023136"/>
    </source>
</evidence>
<evidence type="ECO:0000256" key="4">
    <source>
        <dbReference type="ARBA" id="ARBA00022989"/>
    </source>
</evidence>
<reference evidence="11 12" key="1">
    <citation type="submission" date="2024-05" db="EMBL/GenBank/DDBJ databases">
        <authorList>
            <person name="Wallberg A."/>
        </authorList>
    </citation>
    <scope>NUCLEOTIDE SEQUENCE [LARGE SCALE GENOMIC DNA]</scope>
</reference>
<dbReference type="PROSITE" id="PS50262">
    <property type="entry name" value="G_PROTEIN_RECEP_F1_2"/>
    <property type="match status" value="1"/>
</dbReference>
<evidence type="ECO:0000256" key="7">
    <source>
        <dbReference type="ARBA" id="ARBA00023170"/>
    </source>
</evidence>
<keyword evidence="6 9" id="KW-0472">Membrane</keyword>
<evidence type="ECO:0000256" key="1">
    <source>
        <dbReference type="ARBA" id="ARBA00004141"/>
    </source>
</evidence>
<keyword evidence="12" id="KW-1185">Reference proteome</keyword>